<comment type="caution">
    <text evidence="1">The sequence shown here is derived from an EMBL/GenBank/DDBJ whole genome shotgun (WGS) entry which is preliminary data.</text>
</comment>
<evidence type="ECO:0000313" key="2">
    <source>
        <dbReference type="Proteomes" id="UP001148629"/>
    </source>
</evidence>
<sequence>MQPPMDQPSTPKRRVGGKRVGFHKSRTGCLRCKQRKVKCDEKIPCAACLRHEVSCSLENAHSQREGTSCSSQSDSIETNLQAQSSSNSPALPEFLGLFPPLVDESDKSECWLSNAELTFHYTNATCPSLSSSDHSVTTLKVAIPQQGLAQPYLMRMVLALSSFHLAYLNPEKRQYYLLLASKHQELAIKGMRRTLAKSVTAKNCHALWASSVFLVVNKFASFGSCARCQDLCGCSADSALNTLVDIFSMIGGMAAIMRSSREAIQTGPLQTLFKDYAGSQQPEIDLQPLLQKVYDLRNQLEFESLGSDTRLVLVTALERVIDCITDMSNLPNISAPLEVRVLFHWPSRIPGTFLDLARAGHPLAVVIIAYYCCLIRWSRAMYWFFQGWGHPLADCILAAVEGSHWAHLAEWPVGVILSQDG</sequence>
<name>A0ACC1SBY7_9HYPO</name>
<evidence type="ECO:0000313" key="1">
    <source>
        <dbReference type="EMBL" id="KAJ3536415.1"/>
    </source>
</evidence>
<keyword evidence="2" id="KW-1185">Reference proteome</keyword>
<organism evidence="1 2">
    <name type="scientific">Fusarium decemcellulare</name>
    <dbReference type="NCBI Taxonomy" id="57161"/>
    <lineage>
        <taxon>Eukaryota</taxon>
        <taxon>Fungi</taxon>
        <taxon>Dikarya</taxon>
        <taxon>Ascomycota</taxon>
        <taxon>Pezizomycotina</taxon>
        <taxon>Sordariomycetes</taxon>
        <taxon>Hypocreomycetidae</taxon>
        <taxon>Hypocreales</taxon>
        <taxon>Nectriaceae</taxon>
        <taxon>Fusarium</taxon>
        <taxon>Fusarium decemcellulare species complex</taxon>
    </lineage>
</organism>
<proteinExistence type="predicted"/>
<reference evidence="1" key="1">
    <citation type="submission" date="2022-08" db="EMBL/GenBank/DDBJ databases">
        <title>Genome Sequence of Fusarium decemcellulare.</title>
        <authorList>
            <person name="Buettner E."/>
        </authorList>
    </citation>
    <scope>NUCLEOTIDE SEQUENCE</scope>
    <source>
        <strain evidence="1">Babe19</strain>
    </source>
</reference>
<gene>
    <name evidence="1" type="ORF">NM208_g6726</name>
</gene>
<accession>A0ACC1SBY7</accession>
<dbReference type="Proteomes" id="UP001148629">
    <property type="component" value="Unassembled WGS sequence"/>
</dbReference>
<dbReference type="EMBL" id="JANRMS010000644">
    <property type="protein sequence ID" value="KAJ3536415.1"/>
    <property type="molecule type" value="Genomic_DNA"/>
</dbReference>
<protein>
    <submittedName>
        <fullName evidence="1">Uncharacterized protein</fullName>
    </submittedName>
</protein>